<feature type="non-terminal residue" evidence="5">
    <location>
        <position position="1"/>
    </location>
</feature>
<dbReference type="HAMAP" id="MF_01368">
    <property type="entry name" value="Ribosomal_bL17"/>
    <property type="match status" value="1"/>
</dbReference>
<dbReference type="GO" id="GO:0003735">
    <property type="term" value="F:structural constituent of ribosome"/>
    <property type="evidence" value="ECO:0007669"/>
    <property type="project" value="InterPro"/>
</dbReference>
<dbReference type="InterPro" id="IPR000456">
    <property type="entry name" value="Ribosomal_bL17"/>
</dbReference>
<evidence type="ECO:0000256" key="1">
    <source>
        <dbReference type="ARBA" id="ARBA00008777"/>
    </source>
</evidence>
<accession>S8EI69</accession>
<keyword evidence="3 4" id="KW-0687">Ribonucleoprotein</keyword>
<dbReference type="SUPFAM" id="SSF64263">
    <property type="entry name" value="Prokaryotic ribosomal protein L17"/>
    <property type="match status" value="1"/>
</dbReference>
<gene>
    <name evidence="5" type="ORF">FOMPIDRAFT_1022093</name>
</gene>
<dbReference type="Pfam" id="PF01196">
    <property type="entry name" value="Ribosomal_L17"/>
    <property type="match status" value="1"/>
</dbReference>
<dbReference type="Gene3D" id="3.90.1030.10">
    <property type="entry name" value="Ribosomal protein L17"/>
    <property type="match status" value="1"/>
</dbReference>
<dbReference type="NCBIfam" id="TIGR00059">
    <property type="entry name" value="L17"/>
    <property type="match status" value="1"/>
</dbReference>
<dbReference type="AlphaFoldDB" id="S8EI69"/>
<name>S8EI69_FOMSC</name>
<evidence type="ECO:0000313" key="6">
    <source>
        <dbReference type="Proteomes" id="UP000015241"/>
    </source>
</evidence>
<dbReference type="PANTHER" id="PTHR14413">
    <property type="entry name" value="RIBOSOMAL PROTEIN L17"/>
    <property type="match status" value="1"/>
</dbReference>
<evidence type="ECO:0000256" key="3">
    <source>
        <dbReference type="ARBA" id="ARBA00023274"/>
    </source>
</evidence>
<comment type="similarity">
    <text evidence="1 4">Belongs to the bacterial ribosomal protein bL17 family.</text>
</comment>
<proteinExistence type="inferred from homology"/>
<dbReference type="InParanoid" id="S8EI69"/>
<dbReference type="GO" id="GO:0005762">
    <property type="term" value="C:mitochondrial large ribosomal subunit"/>
    <property type="evidence" value="ECO:0007669"/>
    <property type="project" value="TreeGrafter"/>
</dbReference>
<dbReference type="PROSITE" id="PS01167">
    <property type="entry name" value="RIBOSOMAL_L17"/>
    <property type="match status" value="1"/>
</dbReference>
<dbReference type="FunCoup" id="S8EI69">
    <property type="interactions" value="228"/>
</dbReference>
<dbReference type="EMBL" id="KE504128">
    <property type="protein sequence ID" value="EPT03928.1"/>
    <property type="molecule type" value="Genomic_DNA"/>
</dbReference>
<protein>
    <recommendedName>
        <fullName evidence="7">Ribosomal protein L17</fullName>
    </recommendedName>
</protein>
<sequence length="293" mass="33069">MKHGVAFRKFSRTSSHRMLMLRNLVSSLLQHEQIKTTLPKAKDTARLAEKIITLGKQGDLHAFKRSKQFLLLPQLTPKVFTTLAQRYADRPGGYTRIHKFGRRKGDNAPHAILELVDNPRDLRFEMTARAVGWDLLSKRLGEGGPRELAKTGVKDVEDVVKHERKSEATGWNGELRPMTRWSLKKVLRFRGPDGVSELVKKAEDHLDTLLAKPVAAQKPKDALEKASEQTEETPYASLKSMRLRAGQTVPGGIRSALNLAQGDLANTWVPASRQRYLERRKLGIDKTSLWESP</sequence>
<dbReference type="OrthoDB" id="275000at2759"/>
<dbReference type="HOGENOM" id="CLU_074407_1_4_1"/>
<dbReference type="InterPro" id="IPR036373">
    <property type="entry name" value="Ribosomal_bL17_sf"/>
</dbReference>
<keyword evidence="2 4" id="KW-0689">Ribosomal protein</keyword>
<organism evidence="5 6">
    <name type="scientific">Fomitopsis schrenkii</name>
    <name type="common">Brown rot fungus</name>
    <dbReference type="NCBI Taxonomy" id="2126942"/>
    <lineage>
        <taxon>Eukaryota</taxon>
        <taxon>Fungi</taxon>
        <taxon>Dikarya</taxon>
        <taxon>Basidiomycota</taxon>
        <taxon>Agaricomycotina</taxon>
        <taxon>Agaricomycetes</taxon>
        <taxon>Polyporales</taxon>
        <taxon>Fomitopsis</taxon>
    </lineage>
</organism>
<evidence type="ECO:0000256" key="4">
    <source>
        <dbReference type="RuleBase" id="RU000660"/>
    </source>
</evidence>
<dbReference type="STRING" id="743788.S8EI69"/>
<dbReference type="eggNOG" id="KOG3280">
    <property type="taxonomic scope" value="Eukaryota"/>
</dbReference>
<evidence type="ECO:0000256" key="2">
    <source>
        <dbReference type="ARBA" id="ARBA00022980"/>
    </source>
</evidence>
<evidence type="ECO:0008006" key="7">
    <source>
        <dbReference type="Google" id="ProtNLM"/>
    </source>
</evidence>
<dbReference type="GO" id="GO:0006412">
    <property type="term" value="P:translation"/>
    <property type="evidence" value="ECO:0007669"/>
    <property type="project" value="InterPro"/>
</dbReference>
<dbReference type="PANTHER" id="PTHR14413:SF16">
    <property type="entry name" value="LARGE RIBOSOMAL SUBUNIT PROTEIN BL17M"/>
    <property type="match status" value="1"/>
</dbReference>
<evidence type="ECO:0000313" key="5">
    <source>
        <dbReference type="EMBL" id="EPT03928.1"/>
    </source>
</evidence>
<reference evidence="5 6" key="1">
    <citation type="journal article" date="2012" name="Science">
        <title>The Paleozoic origin of enzymatic lignin decomposition reconstructed from 31 fungal genomes.</title>
        <authorList>
            <person name="Floudas D."/>
            <person name="Binder M."/>
            <person name="Riley R."/>
            <person name="Barry K."/>
            <person name="Blanchette R.A."/>
            <person name="Henrissat B."/>
            <person name="Martinez A.T."/>
            <person name="Otillar R."/>
            <person name="Spatafora J.W."/>
            <person name="Yadav J.S."/>
            <person name="Aerts A."/>
            <person name="Benoit I."/>
            <person name="Boyd A."/>
            <person name="Carlson A."/>
            <person name="Copeland A."/>
            <person name="Coutinho P.M."/>
            <person name="de Vries R.P."/>
            <person name="Ferreira P."/>
            <person name="Findley K."/>
            <person name="Foster B."/>
            <person name="Gaskell J."/>
            <person name="Glotzer D."/>
            <person name="Gorecki P."/>
            <person name="Heitman J."/>
            <person name="Hesse C."/>
            <person name="Hori C."/>
            <person name="Igarashi K."/>
            <person name="Jurgens J.A."/>
            <person name="Kallen N."/>
            <person name="Kersten P."/>
            <person name="Kohler A."/>
            <person name="Kuees U."/>
            <person name="Kumar T.K.A."/>
            <person name="Kuo A."/>
            <person name="LaButti K."/>
            <person name="Larrondo L.F."/>
            <person name="Lindquist E."/>
            <person name="Ling A."/>
            <person name="Lombard V."/>
            <person name="Lucas S."/>
            <person name="Lundell T."/>
            <person name="Martin R."/>
            <person name="McLaughlin D.J."/>
            <person name="Morgenstern I."/>
            <person name="Morin E."/>
            <person name="Murat C."/>
            <person name="Nagy L.G."/>
            <person name="Nolan M."/>
            <person name="Ohm R.A."/>
            <person name="Patyshakuliyeva A."/>
            <person name="Rokas A."/>
            <person name="Ruiz-Duenas F.J."/>
            <person name="Sabat G."/>
            <person name="Salamov A."/>
            <person name="Samejima M."/>
            <person name="Schmutz J."/>
            <person name="Slot J.C."/>
            <person name="St John F."/>
            <person name="Stenlid J."/>
            <person name="Sun H."/>
            <person name="Sun S."/>
            <person name="Syed K."/>
            <person name="Tsang A."/>
            <person name="Wiebenga A."/>
            <person name="Young D."/>
            <person name="Pisabarro A."/>
            <person name="Eastwood D.C."/>
            <person name="Martin F."/>
            <person name="Cullen D."/>
            <person name="Grigoriev I.V."/>
            <person name="Hibbett D.S."/>
        </authorList>
    </citation>
    <scope>NUCLEOTIDE SEQUENCE</scope>
    <source>
        <strain evidence="6">FP-58527</strain>
    </source>
</reference>
<dbReference type="Proteomes" id="UP000015241">
    <property type="component" value="Unassembled WGS sequence"/>
</dbReference>
<keyword evidence="6" id="KW-1185">Reference proteome</keyword>
<dbReference type="InterPro" id="IPR047859">
    <property type="entry name" value="Ribosomal_bL17_CS"/>
</dbReference>